<accession>A0ABY9CWC5</accession>
<reference evidence="1 2" key="1">
    <citation type="journal article" date="2023" name="Hortic Res">
        <title>The complete reference genome for grapevine (Vitis vinifera L.) genetics and breeding.</title>
        <authorList>
            <person name="Shi X."/>
            <person name="Cao S."/>
            <person name="Wang X."/>
            <person name="Huang S."/>
            <person name="Wang Y."/>
            <person name="Liu Z."/>
            <person name="Liu W."/>
            <person name="Leng X."/>
            <person name="Peng Y."/>
            <person name="Wang N."/>
            <person name="Wang Y."/>
            <person name="Ma Z."/>
            <person name="Xu X."/>
            <person name="Zhang F."/>
            <person name="Xue H."/>
            <person name="Zhong H."/>
            <person name="Wang Y."/>
            <person name="Zhang K."/>
            <person name="Velt A."/>
            <person name="Avia K."/>
            <person name="Holtgrawe D."/>
            <person name="Grimplet J."/>
            <person name="Matus J.T."/>
            <person name="Ware D."/>
            <person name="Wu X."/>
            <person name="Wang H."/>
            <person name="Liu C."/>
            <person name="Fang Y."/>
            <person name="Rustenholz C."/>
            <person name="Cheng Z."/>
            <person name="Xiao H."/>
            <person name="Zhou Y."/>
        </authorList>
    </citation>
    <scope>NUCLEOTIDE SEQUENCE [LARGE SCALE GENOMIC DNA]</scope>
    <source>
        <strain evidence="2">cv. Pinot noir / PN40024</strain>
        <tissue evidence="1">Leaf</tissue>
    </source>
</reference>
<dbReference type="PANTHER" id="PTHR11439">
    <property type="entry name" value="GAG-POL-RELATED RETROTRANSPOSON"/>
    <property type="match status" value="1"/>
</dbReference>
<keyword evidence="2" id="KW-1185">Reference proteome</keyword>
<name>A0ABY9CWC5_VITVI</name>
<protein>
    <recommendedName>
        <fullName evidence="3">Retrovirus-related Pol polyprotein from transposon RE2</fullName>
    </recommendedName>
</protein>
<organism evidence="1 2">
    <name type="scientific">Vitis vinifera</name>
    <name type="common">Grape</name>
    <dbReference type="NCBI Taxonomy" id="29760"/>
    <lineage>
        <taxon>Eukaryota</taxon>
        <taxon>Viridiplantae</taxon>
        <taxon>Streptophyta</taxon>
        <taxon>Embryophyta</taxon>
        <taxon>Tracheophyta</taxon>
        <taxon>Spermatophyta</taxon>
        <taxon>Magnoliopsida</taxon>
        <taxon>eudicotyledons</taxon>
        <taxon>Gunneridae</taxon>
        <taxon>Pentapetalae</taxon>
        <taxon>rosids</taxon>
        <taxon>Vitales</taxon>
        <taxon>Vitaceae</taxon>
        <taxon>Viteae</taxon>
        <taxon>Vitis</taxon>
    </lineage>
</organism>
<dbReference type="CDD" id="cd09272">
    <property type="entry name" value="RNase_HI_RT_Ty1"/>
    <property type="match status" value="1"/>
</dbReference>
<evidence type="ECO:0000313" key="1">
    <source>
        <dbReference type="EMBL" id="WJZ99038.1"/>
    </source>
</evidence>
<dbReference type="Proteomes" id="UP001227230">
    <property type="component" value="Chromosome 12"/>
</dbReference>
<evidence type="ECO:0000313" key="2">
    <source>
        <dbReference type="Proteomes" id="UP001227230"/>
    </source>
</evidence>
<dbReference type="EMBL" id="CP126659">
    <property type="protein sequence ID" value="WJZ99038.1"/>
    <property type="molecule type" value="Genomic_DNA"/>
</dbReference>
<dbReference type="InterPro" id="IPR043502">
    <property type="entry name" value="DNA/RNA_pol_sf"/>
</dbReference>
<sequence>MHRPTVNHWTPVKRLLRYLKHTIDHGLLLHFDQPLLLSAYSDAYWAGNRDDQTSTTAYIVYLGGNAISWSSHKQKSIACSSIEVEYRVVATIAAELSWVQSLLGKLGVSLPKPPIIHCDNVDATYLCANPVFHSV</sequence>
<evidence type="ECO:0008006" key="3">
    <source>
        <dbReference type="Google" id="ProtNLM"/>
    </source>
</evidence>
<gene>
    <name evidence="1" type="ORF">VitviT2T_017517</name>
</gene>
<proteinExistence type="predicted"/>
<dbReference type="PANTHER" id="PTHR11439:SF450">
    <property type="entry name" value="REVERSE TRANSCRIPTASE TY1_COPIA-TYPE DOMAIN-CONTAINING PROTEIN"/>
    <property type="match status" value="1"/>
</dbReference>
<dbReference type="SUPFAM" id="SSF56672">
    <property type="entry name" value="DNA/RNA polymerases"/>
    <property type="match status" value="1"/>
</dbReference>